<dbReference type="AlphaFoldDB" id="A0A4C1WLS2"/>
<organism evidence="1 2">
    <name type="scientific">Eumeta variegata</name>
    <name type="common">Bagworm moth</name>
    <name type="synonym">Eumeta japonica</name>
    <dbReference type="NCBI Taxonomy" id="151549"/>
    <lineage>
        <taxon>Eukaryota</taxon>
        <taxon>Metazoa</taxon>
        <taxon>Ecdysozoa</taxon>
        <taxon>Arthropoda</taxon>
        <taxon>Hexapoda</taxon>
        <taxon>Insecta</taxon>
        <taxon>Pterygota</taxon>
        <taxon>Neoptera</taxon>
        <taxon>Endopterygota</taxon>
        <taxon>Lepidoptera</taxon>
        <taxon>Glossata</taxon>
        <taxon>Ditrysia</taxon>
        <taxon>Tineoidea</taxon>
        <taxon>Psychidae</taxon>
        <taxon>Oiketicinae</taxon>
        <taxon>Eumeta</taxon>
    </lineage>
</organism>
<reference evidence="1 2" key="1">
    <citation type="journal article" date="2019" name="Commun. Biol.">
        <title>The bagworm genome reveals a unique fibroin gene that provides high tensile strength.</title>
        <authorList>
            <person name="Kono N."/>
            <person name="Nakamura H."/>
            <person name="Ohtoshi R."/>
            <person name="Tomita M."/>
            <person name="Numata K."/>
            <person name="Arakawa K."/>
        </authorList>
    </citation>
    <scope>NUCLEOTIDE SEQUENCE [LARGE SCALE GENOMIC DNA]</scope>
</reference>
<gene>
    <name evidence="1" type="ORF">EVAR_37755_1</name>
</gene>
<accession>A0A4C1WLS2</accession>
<sequence>MSATVVLLLCNPAEHTYGYPSENDHNRFLARIARLQSYLCSIFLFRIEDWEMLATVGANAASTSRINGLTSGSSVAKARSKSGLIRFKLKINRKIYSWPGFRHSDWMDFSNTWVDPPKIFSYDIGGLIFQPPAEMGGC</sequence>
<dbReference type="EMBL" id="BGZK01000601">
    <property type="protein sequence ID" value="GBP52368.1"/>
    <property type="molecule type" value="Genomic_DNA"/>
</dbReference>
<evidence type="ECO:0000313" key="1">
    <source>
        <dbReference type="EMBL" id="GBP52368.1"/>
    </source>
</evidence>
<protein>
    <submittedName>
        <fullName evidence="1">Uncharacterized protein</fullName>
    </submittedName>
</protein>
<name>A0A4C1WLS2_EUMVA</name>
<comment type="caution">
    <text evidence="1">The sequence shown here is derived from an EMBL/GenBank/DDBJ whole genome shotgun (WGS) entry which is preliminary data.</text>
</comment>
<evidence type="ECO:0000313" key="2">
    <source>
        <dbReference type="Proteomes" id="UP000299102"/>
    </source>
</evidence>
<proteinExistence type="predicted"/>
<dbReference type="Proteomes" id="UP000299102">
    <property type="component" value="Unassembled WGS sequence"/>
</dbReference>
<keyword evidence="2" id="KW-1185">Reference proteome</keyword>